<comment type="caution">
    <text evidence="5">The sequence shown here is derived from an EMBL/GenBank/DDBJ whole genome shotgun (WGS) entry which is preliminary data.</text>
</comment>
<dbReference type="Gene3D" id="2.160.20.10">
    <property type="entry name" value="Single-stranded right-handed beta-helix, Pectin lyase-like"/>
    <property type="match status" value="1"/>
</dbReference>
<keyword evidence="6" id="KW-1185">Reference proteome</keyword>
<dbReference type="PANTHER" id="PTHR31339:SF9">
    <property type="entry name" value="PLASMIN AND FIBRONECTIN-BINDING PROTEIN A"/>
    <property type="match status" value="1"/>
</dbReference>
<dbReference type="EMBL" id="JACOPD010000003">
    <property type="protein sequence ID" value="MBC5680308.1"/>
    <property type="molecule type" value="Genomic_DNA"/>
</dbReference>
<dbReference type="PANTHER" id="PTHR31339">
    <property type="entry name" value="PECTIN LYASE-RELATED"/>
    <property type="match status" value="1"/>
</dbReference>
<organism evidence="5 6">
    <name type="scientific">Lachnospira hominis</name>
    <name type="common">ex Liu et al. 2021</name>
    <dbReference type="NCBI Taxonomy" id="2763051"/>
    <lineage>
        <taxon>Bacteria</taxon>
        <taxon>Bacillati</taxon>
        <taxon>Bacillota</taxon>
        <taxon>Clostridia</taxon>
        <taxon>Lachnospirales</taxon>
        <taxon>Lachnospiraceae</taxon>
        <taxon>Lachnospira</taxon>
    </lineage>
</organism>
<comment type="similarity">
    <text evidence="1 4">Belongs to the glycosyl hydrolase 28 family.</text>
</comment>
<reference evidence="5 6" key="1">
    <citation type="submission" date="2020-08" db="EMBL/GenBank/DDBJ databases">
        <title>Genome public.</title>
        <authorList>
            <person name="Liu C."/>
            <person name="Sun Q."/>
        </authorList>
    </citation>
    <scope>NUCLEOTIDE SEQUENCE [LARGE SCALE GENOMIC DNA]</scope>
    <source>
        <strain evidence="5 6">NSJ-43</strain>
    </source>
</reference>
<dbReference type="GO" id="GO:0016787">
    <property type="term" value="F:hydrolase activity"/>
    <property type="evidence" value="ECO:0007669"/>
    <property type="project" value="UniProtKB-KW"/>
</dbReference>
<dbReference type="Pfam" id="PF00295">
    <property type="entry name" value="Glyco_hydro_28"/>
    <property type="match status" value="1"/>
</dbReference>
<evidence type="ECO:0000256" key="4">
    <source>
        <dbReference type="RuleBase" id="RU361169"/>
    </source>
</evidence>
<evidence type="ECO:0000256" key="3">
    <source>
        <dbReference type="ARBA" id="ARBA00023295"/>
    </source>
</evidence>
<keyword evidence="3 4" id="KW-0326">Glycosidase</keyword>
<dbReference type="InterPro" id="IPR011050">
    <property type="entry name" value="Pectin_lyase_fold/virulence"/>
</dbReference>
<accession>A0ABR7FYM9</accession>
<gene>
    <name evidence="5" type="ORF">H8S01_04935</name>
</gene>
<dbReference type="Proteomes" id="UP000628463">
    <property type="component" value="Unassembled WGS sequence"/>
</dbReference>
<dbReference type="InterPro" id="IPR051801">
    <property type="entry name" value="GH28_Enzymes"/>
</dbReference>
<name>A0ABR7FYM9_9FIRM</name>
<dbReference type="RefSeq" id="WP_021867070.1">
    <property type="nucleotide sequence ID" value="NZ_JACOPD010000003.1"/>
</dbReference>
<dbReference type="SMART" id="SM00710">
    <property type="entry name" value="PbH1"/>
    <property type="match status" value="5"/>
</dbReference>
<sequence length="451" mass="49990">MLKENFKVAVPEFPDRKTSITAYGAVKNVYDDDTGRINARVINEAIKSMSSQGGGTVVIPQGVWMTSPIRLLSGVRLYLERGAVLKFTKNKKDYPLVITNYEGQECIRTVSPISADGAENIAISGYGVIDGSGDLWRPVKQFKLTERQWDALLKKSDYVIETKEGGIWFPSESAYLGNKANIQGKTHDILPQAADYYDFYRPVMVEIKNCSNVLLEQATFMNSPAWNIHPIFCKNLTVRDITVSNPYYAQNGDGIDVESCHNVEIYNSTFETGDDAICIKSGKNAEARTFEDPCENLYIHDCIVNEGHGGFVIGSEMSRDVKNILVENCTFAGTDVGIRIKSAMGRGGVVEDITIRNINMIDIKNEAVILTMGYVLNLLDKNETIAQVDESDVPYFKNILIEQIECNGCDTAVKIEPISGRENTISDITIKDSVFAANKENVINGENIVII</sequence>
<dbReference type="InterPro" id="IPR006626">
    <property type="entry name" value="PbH1"/>
</dbReference>
<evidence type="ECO:0000256" key="1">
    <source>
        <dbReference type="ARBA" id="ARBA00008834"/>
    </source>
</evidence>
<dbReference type="SUPFAM" id="SSF51126">
    <property type="entry name" value="Pectin lyase-like"/>
    <property type="match status" value="1"/>
</dbReference>
<dbReference type="PROSITE" id="PS00502">
    <property type="entry name" value="POLYGALACTURONASE"/>
    <property type="match status" value="1"/>
</dbReference>
<evidence type="ECO:0000313" key="6">
    <source>
        <dbReference type="Proteomes" id="UP000628463"/>
    </source>
</evidence>
<evidence type="ECO:0000313" key="5">
    <source>
        <dbReference type="EMBL" id="MBC5680308.1"/>
    </source>
</evidence>
<dbReference type="InterPro" id="IPR000743">
    <property type="entry name" value="Glyco_hydro_28"/>
</dbReference>
<evidence type="ECO:0000256" key="2">
    <source>
        <dbReference type="ARBA" id="ARBA00022801"/>
    </source>
</evidence>
<keyword evidence="2 4" id="KW-0378">Hydrolase</keyword>
<protein>
    <submittedName>
        <fullName evidence="5">Glycoside hydrolase family 28 protein</fullName>
    </submittedName>
</protein>
<proteinExistence type="inferred from homology"/>
<dbReference type="InterPro" id="IPR012334">
    <property type="entry name" value="Pectin_lyas_fold"/>
</dbReference>